<evidence type="ECO:0000256" key="2">
    <source>
        <dbReference type="SAM" id="Phobius"/>
    </source>
</evidence>
<keyword evidence="2" id="KW-1133">Transmembrane helix</keyword>
<evidence type="ECO:0000313" key="5">
    <source>
        <dbReference type="Proteomes" id="UP000216682"/>
    </source>
</evidence>
<protein>
    <recommendedName>
        <fullName evidence="3">DUF2207 domain-containing protein</fullName>
    </recommendedName>
</protein>
<feature type="region of interest" description="Disordered" evidence="1">
    <location>
        <begin position="566"/>
        <end position="595"/>
    </location>
</feature>
<accession>A0A265E5R3</accession>
<feature type="domain" description="DUF2207" evidence="3">
    <location>
        <begin position="41"/>
        <end position="192"/>
    </location>
</feature>
<dbReference type="InterPro" id="IPR018702">
    <property type="entry name" value="DUF2207"/>
</dbReference>
<keyword evidence="2" id="KW-0472">Membrane</keyword>
<gene>
    <name evidence="4" type="ORF">CFN03_09970</name>
</gene>
<name>A0A265E5R3_9STAP</name>
<reference evidence="4 5" key="1">
    <citation type="submission" date="2017-07" db="EMBL/GenBank/DDBJ databases">
        <title>Shotgun whole genome sequences of three halophilic bacterial isolates.</title>
        <authorList>
            <person name="Pozzo T."/>
            <person name="Higdon S.M."/>
            <person name="Quillaguaman J."/>
        </authorList>
    </citation>
    <scope>NUCLEOTIDE SEQUENCE [LARGE SCALE GENOMIC DNA]</scope>
    <source>
        <strain evidence="4 5">BU-1</strain>
    </source>
</reference>
<proteinExistence type="predicted"/>
<dbReference type="Proteomes" id="UP000216682">
    <property type="component" value="Unassembled WGS sequence"/>
</dbReference>
<evidence type="ECO:0000259" key="3">
    <source>
        <dbReference type="Pfam" id="PF09972"/>
    </source>
</evidence>
<keyword evidence="2" id="KW-0812">Transmembrane</keyword>
<dbReference type="Pfam" id="PF09972">
    <property type="entry name" value="DUF2207"/>
    <property type="match status" value="1"/>
</dbReference>
<feature type="transmembrane region" description="Helical" evidence="2">
    <location>
        <begin position="257"/>
        <end position="280"/>
    </location>
</feature>
<comment type="caution">
    <text evidence="4">The sequence shown here is derived from an EMBL/GenBank/DDBJ whole genome shotgun (WGS) entry which is preliminary data.</text>
</comment>
<organism evidence="4 5">
    <name type="scientific">Salinicoccus roseus</name>
    <dbReference type="NCBI Taxonomy" id="45670"/>
    <lineage>
        <taxon>Bacteria</taxon>
        <taxon>Bacillati</taxon>
        <taxon>Bacillota</taxon>
        <taxon>Bacilli</taxon>
        <taxon>Bacillales</taxon>
        <taxon>Staphylococcaceae</taxon>
        <taxon>Salinicoccus</taxon>
    </lineage>
</organism>
<dbReference type="EMBL" id="NPEZ01000004">
    <property type="protein sequence ID" value="OZT76776.1"/>
    <property type="molecule type" value="Genomic_DNA"/>
</dbReference>
<evidence type="ECO:0000313" key="4">
    <source>
        <dbReference type="EMBL" id="OZT76776.1"/>
    </source>
</evidence>
<feature type="compositionally biased region" description="Gly residues" evidence="1">
    <location>
        <begin position="573"/>
        <end position="595"/>
    </location>
</feature>
<evidence type="ECO:0000256" key="1">
    <source>
        <dbReference type="SAM" id="MobiDB-lite"/>
    </source>
</evidence>
<dbReference type="AlphaFoldDB" id="A0A265E5R3"/>
<sequence length="595" mass="66779">MERRTFNIGLMKEGWNMKYILGIWVTFAAVLMLSMDAEANEITNMHMEVEINPDGSVTVTETREADMTEGTENYMVFDDDDMGEVEVTDFSVEGFTEEEDWDMDAGLEEKAGRYGMIDTDDGKELVWGIGDYGEQTYVVNYTLENAVRNLEDGQSLYWNFDTFTELPTDNFIMDVTSDVPLNDEDIRYWGFGFEGDIVAVEDGIRWTAGETLTSGNDVVLLMHFPEGTFNTDATDDGTLEEEAAAAMDGSIYDDGSLSGGTIAAIVGAFGAAIAAIVTFFTKYSRRQTKGGHVDSAHHIKRRNKGRETKRPPEIEDYAALSYVFKHLQMSYFEDIFQAYLMKWMDEGRITIEIDRKDGQKFDEGKPQIIIHDYQKLMEGYSYSFKEVSEQLEENDLEGSYEPLLWRMMLDTADTEGAIVEKALRKWSKQHAKEVGTVADEIVEYSKRWLEAHGYFKFEKDKVWGITVPIEAPTEKGNQLLDQLSQYKNYLKEDYRRIYEDDDTYRTHIIWSLLVGEGDDVRKHLSKLTPNEQIQTAYPVMIHYYFGSHLTAQSWSKGLGQGGFSSVNSSAASGSGGSTGMGGGAGAGGGGGGGAR</sequence>